<dbReference type="InterPro" id="IPR006140">
    <property type="entry name" value="D-isomer_DH_NAD-bd"/>
</dbReference>
<keyword evidence="4" id="KW-1185">Reference proteome</keyword>
<dbReference type="GO" id="GO:0051287">
    <property type="term" value="F:NAD binding"/>
    <property type="evidence" value="ECO:0007669"/>
    <property type="project" value="InterPro"/>
</dbReference>
<dbReference type="SUPFAM" id="SSF51735">
    <property type="entry name" value="NAD(P)-binding Rossmann-fold domains"/>
    <property type="match status" value="1"/>
</dbReference>
<dbReference type="PANTHER" id="PTHR10996:SF281">
    <property type="entry name" value="D-ISOMER SPECIFIC 2-HYDROXYACID DEHYDROGENASE NAD-BINDING DOMAIN-CONTAINING PROTEIN-RELATED"/>
    <property type="match status" value="1"/>
</dbReference>
<dbReference type="GO" id="GO:0016618">
    <property type="term" value="F:hydroxypyruvate reductase [NAD(P)H] activity"/>
    <property type="evidence" value="ECO:0007669"/>
    <property type="project" value="TreeGrafter"/>
</dbReference>
<accession>A0A8A3P2K1</accession>
<keyword evidence="1" id="KW-0560">Oxidoreductase</keyword>
<dbReference type="GO" id="GO:0005829">
    <property type="term" value="C:cytosol"/>
    <property type="evidence" value="ECO:0007669"/>
    <property type="project" value="TreeGrafter"/>
</dbReference>
<dbReference type="CDD" id="cd12168">
    <property type="entry name" value="Mand_dh_like"/>
    <property type="match status" value="1"/>
</dbReference>
<organism evidence="3 4">
    <name type="scientific">Monilinia vaccinii-corymbosi</name>
    <dbReference type="NCBI Taxonomy" id="61207"/>
    <lineage>
        <taxon>Eukaryota</taxon>
        <taxon>Fungi</taxon>
        <taxon>Dikarya</taxon>
        <taxon>Ascomycota</taxon>
        <taxon>Pezizomycotina</taxon>
        <taxon>Leotiomycetes</taxon>
        <taxon>Helotiales</taxon>
        <taxon>Sclerotiniaceae</taxon>
        <taxon>Monilinia</taxon>
    </lineage>
</organism>
<dbReference type="OrthoDB" id="9991913at2759"/>
<dbReference type="InterPro" id="IPR029752">
    <property type="entry name" value="D-isomer_DH_CS1"/>
</dbReference>
<dbReference type="Gene3D" id="3.40.50.720">
    <property type="entry name" value="NAD(P)-binding Rossmann-like Domain"/>
    <property type="match status" value="3"/>
</dbReference>
<reference evidence="3" key="1">
    <citation type="submission" date="2020-10" db="EMBL/GenBank/DDBJ databases">
        <title>Genome Sequence of Monilinia vaccinii-corymbosi Sheds Light on Mummy Berry Disease Infection of Blueberry and Mating Type.</title>
        <authorList>
            <person name="Yow A.G."/>
            <person name="Zhang Y."/>
            <person name="Bansal K."/>
            <person name="Eacker S.M."/>
            <person name="Sullivan S."/>
            <person name="Liachko I."/>
            <person name="Cubeta M.A."/>
            <person name="Rollins J.A."/>
            <person name="Ashrafi H."/>
        </authorList>
    </citation>
    <scope>NUCLEOTIDE SEQUENCE</scope>
    <source>
        <strain evidence="3">RL-1</strain>
    </source>
</reference>
<dbReference type="Proteomes" id="UP000672032">
    <property type="component" value="Chromosome 2"/>
</dbReference>
<dbReference type="SUPFAM" id="SSF52283">
    <property type="entry name" value="Formate/glycerate dehydrogenase catalytic domain-like"/>
    <property type="match status" value="1"/>
</dbReference>
<dbReference type="GO" id="GO:0030267">
    <property type="term" value="F:glyoxylate reductase (NADPH) activity"/>
    <property type="evidence" value="ECO:0007669"/>
    <property type="project" value="TreeGrafter"/>
</dbReference>
<proteinExistence type="predicted"/>
<dbReference type="Pfam" id="PF02826">
    <property type="entry name" value="2-Hacid_dh_C"/>
    <property type="match status" value="1"/>
</dbReference>
<gene>
    <name evidence="3" type="ORF">DSL72_000805</name>
</gene>
<evidence type="ECO:0000313" key="4">
    <source>
        <dbReference type="Proteomes" id="UP000672032"/>
    </source>
</evidence>
<sequence>MATTQDKPIVLHIGDAVKWNLDLYAQFAEDFTIIRPSAEERQRGEFMKALKENRWGSFSAIFRPFWNTGGEMGRWDAELIPLIPKSCRIFASAGAGFDWVDVDLLADRGTELLDAYSYKHVVDKNLQRVGYQRIGGGFCYIFDSSYIPKPNLVRDPGLHRCTEAARSGAASFQDCHANAAILSRNPRGHTLGVVGLGNIGYNIARKAYLAFGMKILYHDIIRKNPSQEADIEARFFCNLDEMLALSDCVVLATPAPPDGRKFLDRQRLSKFKEKSRFVNIARGVLVDETALAEAVESGKLVGVGLDVHEHEPRVNDRLKASRNVTLTSHNAGGTLETHIGFEELSMKNIDAFLKGKEPLTPVNKHFIGKAKHNL</sequence>
<dbReference type="InterPro" id="IPR050223">
    <property type="entry name" value="D-isomer_2-hydroxyacid_DH"/>
</dbReference>
<dbReference type="InterPro" id="IPR029753">
    <property type="entry name" value="D-isomer_DH_CS"/>
</dbReference>
<evidence type="ECO:0000256" key="1">
    <source>
        <dbReference type="ARBA" id="ARBA00023002"/>
    </source>
</evidence>
<dbReference type="AlphaFoldDB" id="A0A8A3P2K1"/>
<dbReference type="PANTHER" id="PTHR10996">
    <property type="entry name" value="2-HYDROXYACID DEHYDROGENASE-RELATED"/>
    <property type="match status" value="1"/>
</dbReference>
<feature type="domain" description="D-isomer specific 2-hydroxyacid dehydrogenase NAD-binding" evidence="2">
    <location>
        <begin position="176"/>
        <end position="331"/>
    </location>
</feature>
<dbReference type="InterPro" id="IPR036291">
    <property type="entry name" value="NAD(P)-bd_dom_sf"/>
</dbReference>
<dbReference type="PROSITE" id="PS00671">
    <property type="entry name" value="D_2_HYDROXYACID_DH_3"/>
    <property type="match status" value="1"/>
</dbReference>
<dbReference type="PROSITE" id="PS00065">
    <property type="entry name" value="D_2_HYDROXYACID_DH_1"/>
    <property type="match status" value="1"/>
</dbReference>
<protein>
    <recommendedName>
        <fullName evidence="2">D-isomer specific 2-hydroxyacid dehydrogenase NAD-binding domain-containing protein</fullName>
    </recommendedName>
</protein>
<dbReference type="EMBL" id="CP063406">
    <property type="protein sequence ID" value="QSZ31242.1"/>
    <property type="molecule type" value="Genomic_DNA"/>
</dbReference>
<name>A0A8A3P2K1_9HELO</name>
<evidence type="ECO:0000259" key="2">
    <source>
        <dbReference type="Pfam" id="PF02826"/>
    </source>
</evidence>
<evidence type="ECO:0000313" key="3">
    <source>
        <dbReference type="EMBL" id="QSZ31242.1"/>
    </source>
</evidence>